<dbReference type="Gene3D" id="1.10.10.10">
    <property type="entry name" value="Winged helix-like DNA-binding domain superfamily/Winged helix DNA-binding domain"/>
    <property type="match status" value="1"/>
</dbReference>
<dbReference type="RefSeq" id="WP_145050098.1">
    <property type="nucleotide sequence ID" value="NZ_CP036433.1"/>
</dbReference>
<evidence type="ECO:0000313" key="1">
    <source>
        <dbReference type="EMBL" id="QDU93358.1"/>
    </source>
</evidence>
<organism evidence="1 2">
    <name type="scientific">Lignipirellula cremea</name>
    <dbReference type="NCBI Taxonomy" id="2528010"/>
    <lineage>
        <taxon>Bacteria</taxon>
        <taxon>Pseudomonadati</taxon>
        <taxon>Planctomycetota</taxon>
        <taxon>Planctomycetia</taxon>
        <taxon>Pirellulales</taxon>
        <taxon>Pirellulaceae</taxon>
        <taxon>Lignipirellula</taxon>
    </lineage>
</organism>
<accession>A0A518DND6</accession>
<evidence type="ECO:0008006" key="3">
    <source>
        <dbReference type="Google" id="ProtNLM"/>
    </source>
</evidence>
<dbReference type="Proteomes" id="UP000317648">
    <property type="component" value="Chromosome"/>
</dbReference>
<dbReference type="Pfam" id="PF10771">
    <property type="entry name" value="DUF2582"/>
    <property type="match status" value="1"/>
</dbReference>
<dbReference type="OrthoDB" id="5570695at2"/>
<keyword evidence="2" id="KW-1185">Reference proteome</keyword>
<name>A0A518DND6_9BACT</name>
<protein>
    <recommendedName>
        <fullName evidence="3">Winged helix-turn-helix domain-containing protein</fullName>
    </recommendedName>
</protein>
<dbReference type="InterPro" id="IPR036388">
    <property type="entry name" value="WH-like_DNA-bd_sf"/>
</dbReference>
<dbReference type="EMBL" id="CP036433">
    <property type="protein sequence ID" value="QDU93358.1"/>
    <property type="molecule type" value="Genomic_DNA"/>
</dbReference>
<dbReference type="AlphaFoldDB" id="A0A518DND6"/>
<reference evidence="1 2" key="1">
    <citation type="submission" date="2019-02" db="EMBL/GenBank/DDBJ databases">
        <title>Deep-cultivation of Planctomycetes and their phenomic and genomic characterization uncovers novel biology.</title>
        <authorList>
            <person name="Wiegand S."/>
            <person name="Jogler M."/>
            <person name="Boedeker C."/>
            <person name="Pinto D."/>
            <person name="Vollmers J."/>
            <person name="Rivas-Marin E."/>
            <person name="Kohn T."/>
            <person name="Peeters S.H."/>
            <person name="Heuer A."/>
            <person name="Rast P."/>
            <person name="Oberbeckmann S."/>
            <person name="Bunk B."/>
            <person name="Jeske O."/>
            <person name="Meyerdierks A."/>
            <person name="Storesund J.E."/>
            <person name="Kallscheuer N."/>
            <person name="Luecker S."/>
            <person name="Lage O.M."/>
            <person name="Pohl T."/>
            <person name="Merkel B.J."/>
            <person name="Hornburger P."/>
            <person name="Mueller R.-W."/>
            <person name="Bruemmer F."/>
            <person name="Labrenz M."/>
            <person name="Spormann A.M."/>
            <person name="Op den Camp H."/>
            <person name="Overmann J."/>
            <person name="Amann R."/>
            <person name="Jetten M.S.M."/>
            <person name="Mascher T."/>
            <person name="Medema M.H."/>
            <person name="Devos D.P."/>
            <person name="Kaster A.-K."/>
            <person name="Ovreas L."/>
            <person name="Rohde M."/>
            <person name="Galperin M.Y."/>
            <person name="Jogler C."/>
        </authorList>
    </citation>
    <scope>NUCLEOTIDE SEQUENCE [LARGE SCALE GENOMIC DNA]</scope>
    <source>
        <strain evidence="1 2">Pla85_3_4</strain>
    </source>
</reference>
<evidence type="ECO:0000313" key="2">
    <source>
        <dbReference type="Proteomes" id="UP000317648"/>
    </source>
</evidence>
<proteinExistence type="predicted"/>
<dbReference type="KEGG" id="lcre:Pla8534_11380"/>
<sequence length="82" mass="9062">MAAGTETTETTTTLLQQIGEAAGNVWQVLQDEGPTSLSKLVKQVDFPRDVVVAAMGWLAREDKLQVDETSRGRLISLREEQF</sequence>
<dbReference type="InterPro" id="IPR019707">
    <property type="entry name" value="DUF2582"/>
</dbReference>
<gene>
    <name evidence="1" type="ORF">Pla8534_11380</name>
</gene>